<reference evidence="2 3" key="1">
    <citation type="submission" date="2021-09" db="EMBL/GenBank/DDBJ databases">
        <title>Genomic insights and catalytic innovation underlie evolution of tropane alkaloids biosynthesis.</title>
        <authorList>
            <person name="Wang Y.-J."/>
            <person name="Tian T."/>
            <person name="Huang J.-P."/>
            <person name="Huang S.-X."/>
        </authorList>
    </citation>
    <scope>NUCLEOTIDE SEQUENCE [LARGE SCALE GENOMIC DNA]</scope>
    <source>
        <strain evidence="2">KIB-2018</strain>
        <tissue evidence="2">Leaf</tissue>
    </source>
</reference>
<evidence type="ECO:0000256" key="1">
    <source>
        <dbReference type="SAM" id="MobiDB-lite"/>
    </source>
</evidence>
<name>A0AAV8TYL0_9ROSI</name>
<dbReference type="EMBL" id="JAIWQS010000003">
    <property type="protein sequence ID" value="KAJ8770984.1"/>
    <property type="molecule type" value="Genomic_DNA"/>
</dbReference>
<gene>
    <name evidence="2" type="ORF">K2173_022885</name>
</gene>
<dbReference type="Pfam" id="PF05553">
    <property type="entry name" value="DUF761"/>
    <property type="match status" value="1"/>
</dbReference>
<dbReference type="AlphaFoldDB" id="A0AAV8TYL0"/>
<evidence type="ECO:0000313" key="3">
    <source>
        <dbReference type="Proteomes" id="UP001159364"/>
    </source>
</evidence>
<evidence type="ECO:0000313" key="2">
    <source>
        <dbReference type="EMBL" id="KAJ8770984.1"/>
    </source>
</evidence>
<dbReference type="InterPro" id="IPR008480">
    <property type="entry name" value="DUF761_pln"/>
</dbReference>
<protein>
    <submittedName>
        <fullName evidence="2">Uncharacterized protein</fullName>
    </submittedName>
</protein>
<organism evidence="2 3">
    <name type="scientific">Erythroxylum novogranatense</name>
    <dbReference type="NCBI Taxonomy" id="1862640"/>
    <lineage>
        <taxon>Eukaryota</taxon>
        <taxon>Viridiplantae</taxon>
        <taxon>Streptophyta</taxon>
        <taxon>Embryophyta</taxon>
        <taxon>Tracheophyta</taxon>
        <taxon>Spermatophyta</taxon>
        <taxon>Magnoliopsida</taxon>
        <taxon>eudicotyledons</taxon>
        <taxon>Gunneridae</taxon>
        <taxon>Pentapetalae</taxon>
        <taxon>rosids</taxon>
        <taxon>fabids</taxon>
        <taxon>Malpighiales</taxon>
        <taxon>Erythroxylaceae</taxon>
        <taxon>Erythroxylum</taxon>
    </lineage>
</organism>
<keyword evidence="3" id="KW-1185">Reference proteome</keyword>
<dbReference type="Proteomes" id="UP001159364">
    <property type="component" value="Linkage Group LG03"/>
</dbReference>
<sequence length="163" mass="18733">MFQMISFLCMNTFKTLYSFASSFQQTLHYKITLSPPALGNFYQSHSNKSQLYNNFSAIYIDQLYASGSETRSTHTKQLHAHAESSNRGKAVADEKAMPSGRGEPREKSLYSIEDAWREAVAKSPQLRPVDERAEEFIHKFHQDTKVQKERSILEFEEMLARSA</sequence>
<proteinExistence type="predicted"/>
<feature type="region of interest" description="Disordered" evidence="1">
    <location>
        <begin position="70"/>
        <end position="107"/>
    </location>
</feature>
<feature type="compositionally biased region" description="Basic and acidic residues" evidence="1">
    <location>
        <begin position="80"/>
        <end position="107"/>
    </location>
</feature>
<comment type="caution">
    <text evidence="2">The sequence shown here is derived from an EMBL/GenBank/DDBJ whole genome shotgun (WGS) entry which is preliminary data.</text>
</comment>
<accession>A0AAV8TYL0</accession>